<comment type="similarity">
    <text evidence="1 2">Belongs to the arylamine N-acetyltransferase family.</text>
</comment>
<evidence type="ECO:0000313" key="3">
    <source>
        <dbReference type="EMBL" id="AXI72529.1"/>
    </source>
</evidence>
<gene>
    <name evidence="3" type="ORF">DTW94_15545</name>
</gene>
<name>A0AAD0VF42_9ACTN</name>
<dbReference type="InterPro" id="IPR038765">
    <property type="entry name" value="Papain-like_cys_pep_sf"/>
</dbReference>
<dbReference type="GO" id="GO:0016407">
    <property type="term" value="F:acetyltransferase activity"/>
    <property type="evidence" value="ECO:0007669"/>
    <property type="project" value="InterPro"/>
</dbReference>
<accession>A0AAD0VF42</accession>
<proteinExistence type="inferred from homology"/>
<reference evidence="3 4" key="1">
    <citation type="submission" date="2018-07" db="EMBL/GenBank/DDBJ databases">
        <title>Complete genome sequence of soil actinomycete Streptomyces cavourensis tj430.</title>
        <authorList>
            <person name="Wang P."/>
            <person name="Huang Y."/>
        </authorList>
    </citation>
    <scope>NUCLEOTIDE SEQUENCE [LARGE SCALE GENOMIC DNA]</scope>
    <source>
        <strain evidence="3 4">TJ430</strain>
    </source>
</reference>
<organism evidence="3 4">
    <name type="scientific">Streptomyces cavourensis</name>
    <dbReference type="NCBI Taxonomy" id="67258"/>
    <lineage>
        <taxon>Bacteria</taxon>
        <taxon>Bacillati</taxon>
        <taxon>Actinomycetota</taxon>
        <taxon>Actinomycetes</taxon>
        <taxon>Kitasatosporales</taxon>
        <taxon>Streptomycetaceae</taxon>
        <taxon>Streptomyces</taxon>
    </lineage>
</organism>
<dbReference type="Gene3D" id="2.40.128.150">
    <property type="entry name" value="Cysteine proteinases"/>
    <property type="match status" value="1"/>
</dbReference>
<protein>
    <submittedName>
        <fullName evidence="3">Acetyltransferase</fullName>
    </submittedName>
</protein>
<evidence type="ECO:0000256" key="1">
    <source>
        <dbReference type="ARBA" id="ARBA00006547"/>
    </source>
</evidence>
<evidence type="ECO:0000313" key="4">
    <source>
        <dbReference type="Proteomes" id="UP000253779"/>
    </source>
</evidence>
<dbReference type="Gene3D" id="3.30.2140.10">
    <property type="entry name" value="Arylamine N-acetyltransferase"/>
    <property type="match status" value="1"/>
</dbReference>
<dbReference type="SUPFAM" id="SSF54001">
    <property type="entry name" value="Cysteine proteinases"/>
    <property type="match status" value="1"/>
</dbReference>
<dbReference type="PANTHER" id="PTHR11786">
    <property type="entry name" value="N-HYDROXYARYLAMINE O-ACETYLTRANSFERASE"/>
    <property type="match status" value="1"/>
</dbReference>
<sequence>MYAIAPTFDIDHSPEWGSDRLDLDAYLRRIGYEGVRDNSLKTLQQVHQAHMSTIPFENVDIAVGRTVSLDIAELERKLVRSGRGGYCYETNLLFAAALDRLGFPVMRMLSRIREGDTRRRFRSHTSLLVRTADEPDTVWLADPGYGYAGLIEPMPLRDGARATVGAWSWELGVDVDDGHWVLRSQDGEGRWSDLYAFRPERQYEVDYRAAHYVSSTRPGSPFVNRLVAQRGSETVRHRLRNDVLVTDHPDGRTERAVLAPDEVVAALREKFGLTLTDEDVSLLLGFLQRGESAAAC</sequence>
<dbReference type="EMBL" id="CP030930">
    <property type="protein sequence ID" value="AXI72529.1"/>
    <property type="molecule type" value="Genomic_DNA"/>
</dbReference>
<dbReference type="PANTHER" id="PTHR11786:SF0">
    <property type="entry name" value="ARYLAMINE N-ACETYLTRANSFERASE 4-RELATED"/>
    <property type="match status" value="1"/>
</dbReference>
<dbReference type="AlphaFoldDB" id="A0AAD0VF42"/>
<dbReference type="InterPro" id="IPR001447">
    <property type="entry name" value="Arylamine_N-AcTrfase"/>
</dbReference>
<dbReference type="RefSeq" id="WP_114931856.1">
    <property type="nucleotide sequence ID" value="NZ_CP030930.1"/>
</dbReference>
<dbReference type="Pfam" id="PF00797">
    <property type="entry name" value="Acetyltransf_2"/>
    <property type="match status" value="1"/>
</dbReference>
<dbReference type="PRINTS" id="PR01543">
    <property type="entry name" value="ANATRNSFRASE"/>
</dbReference>
<dbReference type="Proteomes" id="UP000253779">
    <property type="component" value="Chromosome"/>
</dbReference>
<evidence type="ECO:0000256" key="2">
    <source>
        <dbReference type="RuleBase" id="RU003452"/>
    </source>
</evidence>